<dbReference type="InterPro" id="IPR006311">
    <property type="entry name" value="TAT_signal"/>
</dbReference>
<dbReference type="PANTHER" id="PTHR30040:SF2">
    <property type="entry name" value="FAD:PROTEIN FMN TRANSFERASE"/>
    <property type="match status" value="1"/>
</dbReference>
<keyword evidence="6" id="KW-0479">Metal-binding</keyword>
<dbReference type="GO" id="GO:0046872">
    <property type="term" value="F:metal ion binding"/>
    <property type="evidence" value="ECO:0007669"/>
    <property type="project" value="UniProtKB-KW"/>
</dbReference>
<comment type="cofactor">
    <cofactor evidence="1">
        <name>Mg(2+)</name>
        <dbReference type="ChEBI" id="CHEBI:18420"/>
    </cofactor>
</comment>
<dbReference type="EMBL" id="BMKN01000002">
    <property type="protein sequence ID" value="GGE54700.1"/>
    <property type="molecule type" value="Genomic_DNA"/>
</dbReference>
<evidence type="ECO:0000256" key="2">
    <source>
        <dbReference type="ARBA" id="ARBA00011955"/>
    </source>
</evidence>
<evidence type="ECO:0000256" key="10">
    <source>
        <dbReference type="ARBA" id="ARBA00048540"/>
    </source>
</evidence>
<keyword evidence="7" id="KW-0274">FAD</keyword>
<evidence type="ECO:0000256" key="1">
    <source>
        <dbReference type="ARBA" id="ARBA00001946"/>
    </source>
</evidence>
<sequence>MMNRRRFLSITAAAVATPSLSATPVRWQGRALGAEVSLTLYAPDRQGNALLEEVKTLLLQVETEFSLFDPQSALSRLNRTGRLTPSGRFLRLMALADQAHHATGGLFDPTVQPLWGALARGENPEAARAHLGWDRLRLSPSEIVLDPGQALTFNGIAQGFATDLVRDHLTRAGLTHALINVGEFAAIGGPFRLGMADPEHGLMSVLHLTDRAVATSSPNAQKIGKSAHILHPKAQKKSPLWSTVSVTCDSAALADAASTAFCLMSEEEIGIALGKLDGTPRASLVTHDGHLIRVHRSSGG</sequence>
<proteinExistence type="predicted"/>
<dbReference type="InterPro" id="IPR003374">
    <property type="entry name" value="ApbE-like_sf"/>
</dbReference>
<comment type="catalytic activity">
    <reaction evidence="10">
        <text>L-threonyl-[protein] + FAD = FMN-L-threonyl-[protein] + AMP + H(+)</text>
        <dbReference type="Rhea" id="RHEA:36847"/>
        <dbReference type="Rhea" id="RHEA-COMP:11060"/>
        <dbReference type="Rhea" id="RHEA-COMP:11061"/>
        <dbReference type="ChEBI" id="CHEBI:15378"/>
        <dbReference type="ChEBI" id="CHEBI:30013"/>
        <dbReference type="ChEBI" id="CHEBI:57692"/>
        <dbReference type="ChEBI" id="CHEBI:74257"/>
        <dbReference type="ChEBI" id="CHEBI:456215"/>
        <dbReference type="EC" id="2.7.1.180"/>
    </reaction>
</comment>
<dbReference type="RefSeq" id="WP_229666176.1">
    <property type="nucleotide sequence ID" value="NZ_BMKN01000002.1"/>
</dbReference>
<dbReference type="PROSITE" id="PS51318">
    <property type="entry name" value="TAT"/>
    <property type="match status" value="1"/>
</dbReference>
<keyword evidence="8" id="KW-0460">Magnesium</keyword>
<keyword evidence="5 11" id="KW-0808">Transferase</keyword>
<comment type="caution">
    <text evidence="11">The sequence shown here is derived from an EMBL/GenBank/DDBJ whole genome shotgun (WGS) entry which is preliminary data.</text>
</comment>
<evidence type="ECO:0000256" key="5">
    <source>
        <dbReference type="ARBA" id="ARBA00022679"/>
    </source>
</evidence>
<gene>
    <name evidence="11" type="primary">nosX</name>
    <name evidence="11" type="ORF">GCM10011517_22970</name>
</gene>
<evidence type="ECO:0000256" key="9">
    <source>
        <dbReference type="ARBA" id="ARBA00031306"/>
    </source>
</evidence>
<evidence type="ECO:0000313" key="12">
    <source>
        <dbReference type="Proteomes" id="UP000606730"/>
    </source>
</evidence>
<evidence type="ECO:0000256" key="8">
    <source>
        <dbReference type="ARBA" id="ARBA00022842"/>
    </source>
</evidence>
<organism evidence="11 12">
    <name type="scientific">Actibacterium pelagium</name>
    <dbReference type="NCBI Taxonomy" id="2029103"/>
    <lineage>
        <taxon>Bacteria</taxon>
        <taxon>Pseudomonadati</taxon>
        <taxon>Pseudomonadota</taxon>
        <taxon>Alphaproteobacteria</taxon>
        <taxon>Rhodobacterales</taxon>
        <taxon>Roseobacteraceae</taxon>
        <taxon>Actibacterium</taxon>
    </lineage>
</organism>
<name>A0A917ELV0_9RHOB</name>
<dbReference type="Proteomes" id="UP000606730">
    <property type="component" value="Unassembled WGS sequence"/>
</dbReference>
<evidence type="ECO:0000256" key="3">
    <source>
        <dbReference type="ARBA" id="ARBA00016337"/>
    </source>
</evidence>
<dbReference type="Gene3D" id="3.10.520.10">
    <property type="entry name" value="ApbE-like domains"/>
    <property type="match status" value="1"/>
</dbReference>
<keyword evidence="4" id="KW-0285">Flavoprotein</keyword>
<evidence type="ECO:0000256" key="6">
    <source>
        <dbReference type="ARBA" id="ARBA00022723"/>
    </source>
</evidence>
<dbReference type="InterPro" id="IPR024932">
    <property type="entry name" value="ApbE"/>
</dbReference>
<dbReference type="AlphaFoldDB" id="A0A917ELV0"/>
<keyword evidence="12" id="KW-1185">Reference proteome</keyword>
<evidence type="ECO:0000313" key="11">
    <source>
        <dbReference type="EMBL" id="GGE54700.1"/>
    </source>
</evidence>
<dbReference type="SUPFAM" id="SSF143631">
    <property type="entry name" value="ApbE-like"/>
    <property type="match status" value="1"/>
</dbReference>
<protein>
    <recommendedName>
        <fullName evidence="3">FAD:protein FMN transferase</fullName>
        <ecNumber evidence="2">2.7.1.180</ecNumber>
    </recommendedName>
    <alternativeName>
        <fullName evidence="9">Flavin transferase</fullName>
    </alternativeName>
</protein>
<accession>A0A917ELV0</accession>
<dbReference type="PANTHER" id="PTHR30040">
    <property type="entry name" value="THIAMINE BIOSYNTHESIS LIPOPROTEIN APBE"/>
    <property type="match status" value="1"/>
</dbReference>
<evidence type="ECO:0000256" key="7">
    <source>
        <dbReference type="ARBA" id="ARBA00022827"/>
    </source>
</evidence>
<dbReference type="Pfam" id="PF02424">
    <property type="entry name" value="ApbE"/>
    <property type="match status" value="1"/>
</dbReference>
<dbReference type="EC" id="2.7.1.180" evidence="2"/>
<reference evidence="11" key="2">
    <citation type="submission" date="2020-09" db="EMBL/GenBank/DDBJ databases">
        <authorList>
            <person name="Sun Q."/>
            <person name="Zhou Y."/>
        </authorList>
    </citation>
    <scope>NUCLEOTIDE SEQUENCE</scope>
    <source>
        <strain evidence="11">CGMCC 1.16012</strain>
    </source>
</reference>
<dbReference type="GO" id="GO:0016740">
    <property type="term" value="F:transferase activity"/>
    <property type="evidence" value="ECO:0007669"/>
    <property type="project" value="UniProtKB-KW"/>
</dbReference>
<reference evidence="11" key="1">
    <citation type="journal article" date="2014" name="Int. J. Syst. Evol. Microbiol.">
        <title>Complete genome sequence of Corynebacterium casei LMG S-19264T (=DSM 44701T), isolated from a smear-ripened cheese.</title>
        <authorList>
            <consortium name="US DOE Joint Genome Institute (JGI-PGF)"/>
            <person name="Walter F."/>
            <person name="Albersmeier A."/>
            <person name="Kalinowski J."/>
            <person name="Ruckert C."/>
        </authorList>
    </citation>
    <scope>NUCLEOTIDE SEQUENCE</scope>
    <source>
        <strain evidence="11">CGMCC 1.16012</strain>
    </source>
</reference>
<evidence type="ECO:0000256" key="4">
    <source>
        <dbReference type="ARBA" id="ARBA00022630"/>
    </source>
</evidence>